<dbReference type="AlphaFoldDB" id="B8KTB4"/>
<dbReference type="Pfam" id="PF02737">
    <property type="entry name" value="3HCDH_N"/>
    <property type="match status" value="1"/>
</dbReference>
<evidence type="ECO:0000256" key="10">
    <source>
        <dbReference type="ARBA" id="ARBA00023239"/>
    </source>
</evidence>
<dbReference type="GO" id="GO:0004300">
    <property type="term" value="F:enoyl-CoA hydratase activity"/>
    <property type="evidence" value="ECO:0007669"/>
    <property type="project" value="UniProtKB-EC"/>
</dbReference>
<proteinExistence type="predicted"/>
<dbReference type="EC" id="5.3.3.8" evidence="15"/>
<comment type="subcellular location">
    <subcellularLocation>
        <location evidence="1">Peroxisome</location>
    </subcellularLocation>
</comment>
<dbReference type="GO" id="GO:0006635">
    <property type="term" value="P:fatty acid beta-oxidation"/>
    <property type="evidence" value="ECO:0007669"/>
    <property type="project" value="UniProtKB-UniPathway"/>
</dbReference>
<evidence type="ECO:0000313" key="16">
    <source>
        <dbReference type="Proteomes" id="UP000004699"/>
    </source>
</evidence>
<comment type="pathway">
    <text evidence="2">Lipid metabolism; fatty acid beta-oxidation.</text>
</comment>
<dbReference type="EC" id="1.1.1.35" evidence="15"/>
<sequence length="696" mass="74456">MSVVTYHLKDAIGVITIDNPPVNAMSHAVRSGLVDALDTAAEDDSQALLIICKGRTFIAGADISEFGKPPKSPTLRDMLDMLDSHPKLTVAAIHGTALGGGFETALCCNYRCALDTAKVGLPEVKLGLLPGAGGTQRTPRLAGAADAITLITQGNPMPAEQALTSGLIDQVVQGDLLAGAVDYVHRLIAEDAPRRRARDLPFSLSDEDREAIASARKSLAKKTRGEHAPQRILDCIEAAATLDFNSGLARERELFDACMTDPQSAAMRHMFFAERQAAKIQGMDPSVAPRDIGSVGIIGAGTMGGGIAMCFAQAGIPVTLLDMNSDAVTAGLDRIRKNYAISVKRGRFSEEQVNAIMANIEGSSDYADLAETDLVIEAVFENLAVKQDVFRSLDSVCKADAILASNTSYQSIDDIAAVTSRPQSVLGTHFFSPANVMKLLEVVRGAQTDDEIIATAMAVGKKIGKVPVLAGMCYGFIGNRMLRSYGREAQLCLIEGATPAQIDGAMERWGMAMGPIAVGDLAGLDIGYKAREQLTPEQKGKPASYIVADRLVEMGRLGQKSGAGYYQYDPETRARIEDPSVIELAAQCAAELGIKQRSITDEEIVDRLTLALANEGARILEEGIAQRASDIDVVYCFGYGFPRHRGGPMWTIEARGLDNAVQRMKALGNSLDADNWQVAPLLQQLAESGESLKDWQ</sequence>
<dbReference type="SUPFAM" id="SSF51735">
    <property type="entry name" value="NAD(P)-binding Rossmann-fold domains"/>
    <property type="match status" value="1"/>
</dbReference>
<feature type="domain" description="3-hydroxyacyl-CoA dehydrogenase C-terminal" evidence="13">
    <location>
        <begin position="604"/>
        <end position="690"/>
    </location>
</feature>
<dbReference type="Pfam" id="PF00725">
    <property type="entry name" value="3HCDH"/>
    <property type="match status" value="2"/>
</dbReference>
<dbReference type="OrthoDB" id="5389341at2"/>
<accession>B8KTB4</accession>
<dbReference type="InterPro" id="IPR029045">
    <property type="entry name" value="ClpP/crotonase-like_dom_sf"/>
</dbReference>
<dbReference type="GO" id="GO:0070403">
    <property type="term" value="F:NAD+ binding"/>
    <property type="evidence" value="ECO:0007669"/>
    <property type="project" value="InterPro"/>
</dbReference>
<gene>
    <name evidence="15" type="ORF">NOR51B_2437</name>
</gene>
<keyword evidence="9 15" id="KW-0413">Isomerase</keyword>
<dbReference type="STRING" id="565045.NOR51B_2437"/>
<dbReference type="InterPro" id="IPR001753">
    <property type="entry name" value="Enoyl-CoA_hydra/iso"/>
</dbReference>
<dbReference type="EMBL" id="DS999411">
    <property type="protein sequence ID" value="EED36486.1"/>
    <property type="molecule type" value="Genomic_DNA"/>
</dbReference>
<dbReference type="Pfam" id="PF00378">
    <property type="entry name" value="ECH_1"/>
    <property type="match status" value="1"/>
</dbReference>
<keyword evidence="11" id="KW-0511">Multifunctional enzyme</keyword>
<evidence type="ECO:0000256" key="8">
    <source>
        <dbReference type="ARBA" id="ARBA00023140"/>
    </source>
</evidence>
<feature type="domain" description="3-hydroxyacyl-CoA dehydrogenase C-terminal" evidence="13">
    <location>
        <begin position="475"/>
        <end position="568"/>
    </location>
</feature>
<dbReference type="SUPFAM" id="SSF48179">
    <property type="entry name" value="6-phosphogluconate dehydrogenase C-terminal domain-like"/>
    <property type="match status" value="2"/>
</dbReference>
<feature type="domain" description="3-hydroxyacyl-CoA dehydrogenase NAD binding" evidence="14">
    <location>
        <begin position="295"/>
        <end position="470"/>
    </location>
</feature>
<evidence type="ECO:0000256" key="6">
    <source>
        <dbReference type="ARBA" id="ARBA00023027"/>
    </source>
</evidence>
<keyword evidence="5 15" id="KW-0560">Oxidoreductase</keyword>
<evidence type="ECO:0000313" key="15">
    <source>
        <dbReference type="EMBL" id="EED36486.1"/>
    </source>
</evidence>
<keyword evidence="3" id="KW-0276">Fatty acid metabolism</keyword>
<dbReference type="FunFam" id="1.10.1040.50:FF:000006">
    <property type="entry name" value="Peroxisomal bifunctional enzyme"/>
    <property type="match status" value="1"/>
</dbReference>
<dbReference type="EC" id="4.2.1.17" evidence="15"/>
<dbReference type="SUPFAM" id="SSF52096">
    <property type="entry name" value="ClpP/crotonase"/>
    <property type="match status" value="1"/>
</dbReference>
<evidence type="ECO:0000256" key="9">
    <source>
        <dbReference type="ARBA" id="ARBA00023235"/>
    </source>
</evidence>
<evidence type="ECO:0000256" key="3">
    <source>
        <dbReference type="ARBA" id="ARBA00022832"/>
    </source>
</evidence>
<dbReference type="InterPro" id="IPR008927">
    <property type="entry name" value="6-PGluconate_DH-like_C_sf"/>
</dbReference>
<keyword evidence="10 15" id="KW-0456">Lyase</keyword>
<evidence type="ECO:0000256" key="2">
    <source>
        <dbReference type="ARBA" id="ARBA00005005"/>
    </source>
</evidence>
<dbReference type="InterPro" id="IPR006176">
    <property type="entry name" value="3-OHacyl-CoA_DH_NAD-bd"/>
</dbReference>
<keyword evidence="8" id="KW-0576">Peroxisome</keyword>
<dbReference type="PANTHER" id="PTHR23309:SF51">
    <property type="entry name" value="3-HYDROXYACYL-COA DEHYDROGENASE-RELATED"/>
    <property type="match status" value="1"/>
</dbReference>
<evidence type="ECO:0000259" key="14">
    <source>
        <dbReference type="Pfam" id="PF02737"/>
    </source>
</evidence>
<keyword evidence="16" id="KW-1185">Reference proteome</keyword>
<dbReference type="InterPro" id="IPR006108">
    <property type="entry name" value="3HC_DH_C"/>
</dbReference>
<keyword evidence="7" id="KW-0443">Lipid metabolism</keyword>
<dbReference type="GO" id="GO:0003857">
    <property type="term" value="F:(3S)-3-hydroxyacyl-CoA dehydrogenase (NAD+) activity"/>
    <property type="evidence" value="ECO:0007669"/>
    <property type="project" value="UniProtKB-EC"/>
</dbReference>
<keyword evidence="6" id="KW-0520">NAD</keyword>
<dbReference type="FunFam" id="3.40.50.720:FF:000009">
    <property type="entry name" value="Fatty oxidation complex, alpha subunit"/>
    <property type="match status" value="1"/>
</dbReference>
<reference evidence="16" key="1">
    <citation type="journal article" date="2013" name="BMC Microbiol.">
        <title>Taxonomy and evolution of bacteriochlorophyll a-containing members of the OM60/NOR5 clade of marine gammaproteobacteria: description of Luminiphilus syltensis gen. nov., sp. nov., reclassification of Haliea rubra as Pseudohaliea rubra gen. nov., comb. nov., and emendation of Chromatocurvus halotolerans.</title>
        <authorList>
            <person name="Spring S."/>
            <person name="Riedel T."/>
            <person name="Sproer C."/>
            <person name="Yan S."/>
            <person name="Harder J."/>
            <person name="Fuchs B.M."/>
        </authorList>
    </citation>
    <scope>NUCLEOTIDE SEQUENCE [LARGE SCALE GENOMIC DNA]</scope>
    <source>
        <strain evidence="16">NOR51-B</strain>
    </source>
</reference>
<dbReference type="GO" id="GO:0004165">
    <property type="term" value="F:delta(3)-delta(2)-enoyl-CoA isomerase activity"/>
    <property type="evidence" value="ECO:0007669"/>
    <property type="project" value="UniProtKB-EC"/>
</dbReference>
<dbReference type="UniPathway" id="UPA00659"/>
<dbReference type="PANTHER" id="PTHR23309">
    <property type="entry name" value="3-HYDROXYACYL-COA DEHYROGENASE"/>
    <property type="match status" value="1"/>
</dbReference>
<evidence type="ECO:0000256" key="11">
    <source>
        <dbReference type="ARBA" id="ARBA00023268"/>
    </source>
</evidence>
<dbReference type="InterPro" id="IPR036291">
    <property type="entry name" value="NAD(P)-bd_dom_sf"/>
</dbReference>
<dbReference type="Gene3D" id="3.40.50.720">
    <property type="entry name" value="NAD(P)-binding Rossmann-like Domain"/>
    <property type="match status" value="1"/>
</dbReference>
<dbReference type="eggNOG" id="COG1250">
    <property type="taxonomic scope" value="Bacteria"/>
</dbReference>
<evidence type="ECO:0000256" key="4">
    <source>
        <dbReference type="ARBA" id="ARBA00022963"/>
    </source>
</evidence>
<dbReference type="HOGENOM" id="CLU_009834_16_3_6"/>
<dbReference type="Gene3D" id="1.10.1040.50">
    <property type="match status" value="1"/>
</dbReference>
<name>B8KTB4_9GAMM</name>
<protein>
    <submittedName>
        <fullName evidence="15">Peroxisomal bifunctional enzyme</fullName>
        <ecNumber evidence="15">1.1.1.35</ecNumber>
        <ecNumber evidence="15">4.2.1.17</ecNumber>
        <ecNumber evidence="15">5.3.3.8</ecNumber>
    </submittedName>
</protein>
<dbReference type="eggNOG" id="COG1024">
    <property type="taxonomic scope" value="Bacteria"/>
</dbReference>
<evidence type="ECO:0000256" key="5">
    <source>
        <dbReference type="ARBA" id="ARBA00023002"/>
    </source>
</evidence>
<organism evidence="15 16">
    <name type="scientific">Luminiphilus syltensis NOR5-1B</name>
    <dbReference type="NCBI Taxonomy" id="565045"/>
    <lineage>
        <taxon>Bacteria</taxon>
        <taxon>Pseudomonadati</taxon>
        <taxon>Pseudomonadota</taxon>
        <taxon>Gammaproteobacteria</taxon>
        <taxon>Cellvibrionales</taxon>
        <taxon>Halieaceae</taxon>
        <taxon>Luminiphilus</taxon>
    </lineage>
</organism>
<evidence type="ECO:0000256" key="1">
    <source>
        <dbReference type="ARBA" id="ARBA00004275"/>
    </source>
</evidence>
<dbReference type="CDD" id="cd06558">
    <property type="entry name" value="crotonase-like"/>
    <property type="match status" value="1"/>
</dbReference>
<dbReference type="RefSeq" id="WP_009021229.1">
    <property type="nucleotide sequence ID" value="NZ_DS999411.1"/>
</dbReference>
<evidence type="ECO:0000256" key="12">
    <source>
        <dbReference type="ARBA" id="ARBA00049556"/>
    </source>
</evidence>
<comment type="catalytic activity">
    <reaction evidence="12">
        <text>a (3S)-3-hydroxyacyl-CoA + NAD(+) = a 3-oxoacyl-CoA + NADH + H(+)</text>
        <dbReference type="Rhea" id="RHEA:22432"/>
        <dbReference type="ChEBI" id="CHEBI:15378"/>
        <dbReference type="ChEBI" id="CHEBI:57318"/>
        <dbReference type="ChEBI" id="CHEBI:57540"/>
        <dbReference type="ChEBI" id="CHEBI:57945"/>
        <dbReference type="ChEBI" id="CHEBI:90726"/>
        <dbReference type="EC" id="1.1.1.35"/>
    </reaction>
</comment>
<dbReference type="Gene3D" id="3.90.226.10">
    <property type="entry name" value="2-enoyl-CoA Hydratase, Chain A, domain 1"/>
    <property type="match status" value="1"/>
</dbReference>
<evidence type="ECO:0000259" key="13">
    <source>
        <dbReference type="Pfam" id="PF00725"/>
    </source>
</evidence>
<keyword evidence="4" id="KW-0442">Lipid degradation</keyword>
<dbReference type="Proteomes" id="UP000004699">
    <property type="component" value="Unassembled WGS sequence"/>
</dbReference>
<evidence type="ECO:0000256" key="7">
    <source>
        <dbReference type="ARBA" id="ARBA00023098"/>
    </source>
</evidence>